<feature type="domain" description="C2H2-type" evidence="2">
    <location>
        <begin position="2"/>
        <end position="32"/>
    </location>
</feature>
<evidence type="ECO:0000313" key="3">
    <source>
        <dbReference type="EMBL" id="KAK0147216.1"/>
    </source>
</evidence>
<comment type="caution">
    <text evidence="3">The sequence shown here is derived from an EMBL/GenBank/DDBJ whole genome shotgun (WGS) entry which is preliminary data.</text>
</comment>
<proteinExistence type="predicted"/>
<gene>
    <name evidence="3" type="ORF">N1851_013369</name>
</gene>
<reference evidence="3" key="1">
    <citation type="journal article" date="2023" name="Front. Mar. Sci.">
        <title>A new Merluccius polli reference genome to investigate the effects of global change in West African waters.</title>
        <authorList>
            <person name="Mateo J.L."/>
            <person name="Blanco-Fernandez C."/>
            <person name="Garcia-Vazquez E."/>
            <person name="Machado-Schiaffino G."/>
        </authorList>
    </citation>
    <scope>NUCLEOTIDE SEQUENCE</scope>
    <source>
        <strain evidence="3">C29</strain>
        <tissue evidence="3">Fin</tissue>
    </source>
</reference>
<evidence type="ECO:0000256" key="1">
    <source>
        <dbReference type="PROSITE-ProRule" id="PRU00042"/>
    </source>
</evidence>
<dbReference type="PROSITE" id="PS00028">
    <property type="entry name" value="ZINC_FINGER_C2H2_1"/>
    <property type="match status" value="1"/>
</dbReference>
<dbReference type="InterPro" id="IPR013087">
    <property type="entry name" value="Znf_C2H2_type"/>
</dbReference>
<organism evidence="3 4">
    <name type="scientific">Merluccius polli</name>
    <name type="common">Benguela hake</name>
    <name type="synonym">Merluccius cadenati</name>
    <dbReference type="NCBI Taxonomy" id="89951"/>
    <lineage>
        <taxon>Eukaryota</taxon>
        <taxon>Metazoa</taxon>
        <taxon>Chordata</taxon>
        <taxon>Craniata</taxon>
        <taxon>Vertebrata</taxon>
        <taxon>Euteleostomi</taxon>
        <taxon>Actinopterygii</taxon>
        <taxon>Neopterygii</taxon>
        <taxon>Teleostei</taxon>
        <taxon>Neoteleostei</taxon>
        <taxon>Acanthomorphata</taxon>
        <taxon>Zeiogadaria</taxon>
        <taxon>Gadariae</taxon>
        <taxon>Gadiformes</taxon>
        <taxon>Gadoidei</taxon>
        <taxon>Merlucciidae</taxon>
        <taxon>Merluccius</taxon>
    </lineage>
</organism>
<dbReference type="EMBL" id="JAOPHQ010002332">
    <property type="protein sequence ID" value="KAK0147216.1"/>
    <property type="molecule type" value="Genomic_DNA"/>
</dbReference>
<keyword evidence="1" id="KW-0863">Zinc-finger</keyword>
<name>A0AA47P1P4_MERPO</name>
<dbReference type="GO" id="GO:0008270">
    <property type="term" value="F:zinc ion binding"/>
    <property type="evidence" value="ECO:0007669"/>
    <property type="project" value="UniProtKB-KW"/>
</dbReference>
<keyword evidence="4" id="KW-1185">Reference proteome</keyword>
<dbReference type="PROSITE" id="PS50157">
    <property type="entry name" value="ZINC_FINGER_C2H2_2"/>
    <property type="match status" value="1"/>
</dbReference>
<keyword evidence="1" id="KW-0479">Metal-binding</keyword>
<evidence type="ECO:0000259" key="2">
    <source>
        <dbReference type="PROSITE" id="PS50157"/>
    </source>
</evidence>
<dbReference type="SMART" id="SM00355">
    <property type="entry name" value="ZnF_C2H2"/>
    <property type="match status" value="3"/>
</dbReference>
<evidence type="ECO:0000313" key="4">
    <source>
        <dbReference type="Proteomes" id="UP001174136"/>
    </source>
</evidence>
<keyword evidence="1" id="KW-0862">Zinc</keyword>
<accession>A0AA47P1P4</accession>
<protein>
    <recommendedName>
        <fullName evidence="2">C2H2-type domain-containing protein</fullName>
    </recommendedName>
</protein>
<dbReference type="Gene3D" id="3.30.160.60">
    <property type="entry name" value="Classic Zinc Finger"/>
    <property type="match status" value="1"/>
</dbReference>
<sequence>MWKCKDCGTSVSRRSELLKHYKLEHRHYGRRHSYACIYFDCPCICKTWKALLSHLSRSHQPSSQTELTTFKRLLCNCNQRSNLKDYFQHIALHLKNSETVDCVFQGCSYKTNIHGLFQTHRSRNHKDCSVNDLKPGIIETGIDSVDTELSETLSTENLTDFSLDDQVLNDLPCNVELKVASLLLKLEHIYLVSSVAVDELLQEFDYLISTASVPLIHQTIA</sequence>
<dbReference type="Proteomes" id="UP001174136">
    <property type="component" value="Unassembled WGS sequence"/>
</dbReference>
<dbReference type="AlphaFoldDB" id="A0AA47P1P4"/>